<evidence type="ECO:0000256" key="1">
    <source>
        <dbReference type="SAM" id="SignalP"/>
    </source>
</evidence>
<evidence type="ECO:0000259" key="2">
    <source>
        <dbReference type="Pfam" id="PF14905"/>
    </source>
</evidence>
<dbReference type="EMBL" id="JAVLVU010000001">
    <property type="protein sequence ID" value="MDT3402193.1"/>
    <property type="molecule type" value="Genomic_DNA"/>
</dbReference>
<dbReference type="Proteomes" id="UP001258315">
    <property type="component" value="Unassembled WGS sequence"/>
</dbReference>
<evidence type="ECO:0000313" key="4">
    <source>
        <dbReference type="Proteomes" id="UP001258315"/>
    </source>
</evidence>
<comment type="caution">
    <text evidence="3">The sequence shown here is derived from an EMBL/GenBank/DDBJ whole genome shotgun (WGS) entry which is preliminary data.</text>
</comment>
<dbReference type="Gene3D" id="2.60.40.1120">
    <property type="entry name" value="Carboxypeptidase-like, regulatory domain"/>
    <property type="match status" value="1"/>
</dbReference>
<protein>
    <recommendedName>
        <fullName evidence="2">Outer membrane protein beta-barrel domain-containing protein</fullName>
    </recommendedName>
</protein>
<dbReference type="InterPro" id="IPR041700">
    <property type="entry name" value="OMP_b-brl_3"/>
</dbReference>
<keyword evidence="1" id="KW-0732">Signal</keyword>
<feature type="signal peptide" evidence="1">
    <location>
        <begin position="1"/>
        <end position="19"/>
    </location>
</feature>
<dbReference type="Pfam" id="PF13620">
    <property type="entry name" value="CarboxypepD_reg"/>
    <property type="match status" value="1"/>
</dbReference>
<feature type="chain" id="PRO_5046315055" description="Outer membrane protein beta-barrel domain-containing protein" evidence="1">
    <location>
        <begin position="20"/>
        <end position="805"/>
    </location>
</feature>
<dbReference type="SUPFAM" id="SSF56935">
    <property type="entry name" value="Porins"/>
    <property type="match status" value="1"/>
</dbReference>
<reference evidence="4" key="1">
    <citation type="submission" date="2023-07" db="EMBL/GenBank/DDBJ databases">
        <title>Functional and genomic diversity of the sorghum phyllosphere microbiome.</title>
        <authorList>
            <person name="Shade A."/>
        </authorList>
    </citation>
    <scope>NUCLEOTIDE SEQUENCE [LARGE SCALE GENOMIC DNA]</scope>
    <source>
        <strain evidence="4">SORGH_AS_0422</strain>
    </source>
</reference>
<gene>
    <name evidence="3" type="ORF">QE417_001265</name>
</gene>
<sequence length="805" mass="89299">MKFLVLWMMAGCWCSLALGQRITGRIVDDKIQPVAFANVTLMNVKDSVSKSALTNADGQYAFTKPAPGNYKIMVSTVGFKQGSSAIISFQNKDITVPDLQLKADLKQLSDVVVTGRKPFLEQRADKLVVNVQGSILTAGATAAEVLRRVPGLRVLNDRVTMTGKSKLVIMVDGRLSQYQDMNALLRATPASSIDRIEVVSNPSAKFDAEGDAVINIIMKRKQAAGTSGTLGMDAGLNPYRLNEVAKGDKLYQRYNPSVSINHQSGKFNVFGNYSYLYRTQFEVNIIKRYNNNSFYDQRNYNPSNYGIHTYQAGADYKADSLNTIGIVVNGFNRNGSGNYQNGSIQTNQTNGSFIDAFASQNKQGNVNNNLALNLNWRHAFMKPGQSLSVDADAAHYLLKNTSNIRVYPFSGNVIHNYQRINNPVNFETLKADYVQPLSKNTKLETGAKTSFAKIDNNLLFEQNGVNDAGRTNRFIYRENINAAYANLYITYGKWDLQAGLRAEQTVANGTSNSKKVLQRNYVQFFPSLLLTRRLDSVFAITGQYSKRIGRPSYQQQNPFEVYLDPLTYTKGNPLLTPQTTHSGKLSLTYTGLPVLALSYDQISNIIVEYAPQQKTVIDANGVPRLVSFSVADNRAEAQNFSAQLNFPIKVGNVVDGYGGVITTLQRYAAIYQGGVFEAEKWSHVFFAQADIKMSSTWAAQFSAYYATPSQYEFIKAGRNSSVDAGIAKKILGNRAKISLSVSDMFFGDRTLGRIKYQDIDLHLKQYNDTRNIILAFTYNLGSKAIKPAEARTAGADEENKRVKTN</sequence>
<accession>A0ABU3GQY4</accession>
<feature type="domain" description="Outer membrane protein beta-barrel" evidence="2">
    <location>
        <begin position="378"/>
        <end position="778"/>
    </location>
</feature>
<dbReference type="SUPFAM" id="SSF49464">
    <property type="entry name" value="Carboxypeptidase regulatory domain-like"/>
    <property type="match status" value="1"/>
</dbReference>
<dbReference type="InterPro" id="IPR008969">
    <property type="entry name" value="CarboxyPept-like_regulatory"/>
</dbReference>
<organism evidence="3 4">
    <name type="scientific">Mucilaginibacter terrae</name>
    <dbReference type="NCBI Taxonomy" id="1955052"/>
    <lineage>
        <taxon>Bacteria</taxon>
        <taxon>Pseudomonadati</taxon>
        <taxon>Bacteroidota</taxon>
        <taxon>Sphingobacteriia</taxon>
        <taxon>Sphingobacteriales</taxon>
        <taxon>Sphingobacteriaceae</taxon>
        <taxon>Mucilaginibacter</taxon>
    </lineage>
</organism>
<name>A0ABU3GQY4_9SPHI</name>
<proteinExistence type="predicted"/>
<dbReference type="RefSeq" id="WP_311948440.1">
    <property type="nucleotide sequence ID" value="NZ_JAVLVU010000001.1"/>
</dbReference>
<dbReference type="Pfam" id="PF14905">
    <property type="entry name" value="OMP_b-brl_3"/>
    <property type="match status" value="1"/>
</dbReference>
<keyword evidence="4" id="KW-1185">Reference proteome</keyword>
<evidence type="ECO:0000313" key="3">
    <source>
        <dbReference type="EMBL" id="MDT3402193.1"/>
    </source>
</evidence>